<evidence type="ECO:0000256" key="7">
    <source>
        <dbReference type="RuleBase" id="RU000461"/>
    </source>
</evidence>
<dbReference type="PANTHER" id="PTHR46696:SF1">
    <property type="entry name" value="CYTOCHROME P450 YJIB-RELATED"/>
    <property type="match status" value="1"/>
</dbReference>
<dbReference type="PRINTS" id="PR00359">
    <property type="entry name" value="BP450"/>
</dbReference>
<evidence type="ECO:0000256" key="1">
    <source>
        <dbReference type="ARBA" id="ARBA00010617"/>
    </source>
</evidence>
<dbReference type="InterPro" id="IPR002397">
    <property type="entry name" value="Cyt_P450_B"/>
</dbReference>
<proteinExistence type="inferred from homology"/>
<reference evidence="9 10" key="1">
    <citation type="submission" date="2019-03" db="EMBL/GenBank/DDBJ databases">
        <title>Genomic Encyclopedia of Type Strains, Phase IV (KMG-IV): sequencing the most valuable type-strain genomes for metagenomic binning, comparative biology and taxonomic classification.</title>
        <authorList>
            <person name="Goeker M."/>
        </authorList>
    </citation>
    <scope>NUCLEOTIDE SEQUENCE [LARGE SCALE GENOMIC DNA]</scope>
    <source>
        <strain evidence="9 10">DSM 45361</strain>
    </source>
</reference>
<comment type="similarity">
    <text evidence="1 7">Belongs to the cytochrome P450 family.</text>
</comment>
<dbReference type="InterPro" id="IPR001128">
    <property type="entry name" value="Cyt_P450"/>
</dbReference>
<evidence type="ECO:0000256" key="8">
    <source>
        <dbReference type="SAM" id="MobiDB-lite"/>
    </source>
</evidence>
<dbReference type="PROSITE" id="PS00086">
    <property type="entry name" value="CYTOCHROME_P450"/>
    <property type="match status" value="1"/>
</dbReference>
<evidence type="ECO:0000256" key="4">
    <source>
        <dbReference type="ARBA" id="ARBA00023002"/>
    </source>
</evidence>
<dbReference type="GO" id="GO:0005506">
    <property type="term" value="F:iron ion binding"/>
    <property type="evidence" value="ECO:0007669"/>
    <property type="project" value="InterPro"/>
</dbReference>
<dbReference type="OrthoDB" id="4133219at2"/>
<evidence type="ECO:0000256" key="3">
    <source>
        <dbReference type="ARBA" id="ARBA00022723"/>
    </source>
</evidence>
<sequence length="395" mass="43966">MTAVEPRMLPMARTTPFDPPAELADLPPISPLRYPDGHVGWLVTGHALAKEVLCDQRLSSRFELRHTVLTRQDGEVMKPQPTLPGFFMGMDAPDHTRLRKPLAGQFTVRRMRQLEPRIAEITRGRIAAMRAHGSPVDLVAEFALPVPSLVICDLLGVDPVDREEFVGLTSRVLSLEVSQAEALAARGAIQRFMLELVREKRINPTDDMLSGLAQNADLTDEELTGMGGLLLAAGHETTANMLGIGTMALLHHREQWDALRADPSLMDNAVEELLRYLTILHFGTSRTALQDVELGGVQVREGDTITVSLPAANRDPSRFPDPDVFDIKRSTQGHVTFGHGIHQCLGQQLARIEMRIAYRALMNEFPNLRLAVPEQDVPMRSRMTIYGVHRLPVEW</sequence>
<keyword evidence="2 7" id="KW-0349">Heme</keyword>
<dbReference type="InterPro" id="IPR017972">
    <property type="entry name" value="Cyt_P450_CS"/>
</dbReference>
<dbReference type="PANTHER" id="PTHR46696">
    <property type="entry name" value="P450, PUTATIVE (EUROFUNG)-RELATED"/>
    <property type="match status" value="1"/>
</dbReference>
<dbReference type="FunFam" id="1.10.630.10:FF:000018">
    <property type="entry name" value="Cytochrome P450 monooxygenase"/>
    <property type="match status" value="1"/>
</dbReference>
<dbReference type="InterPro" id="IPR036396">
    <property type="entry name" value="Cyt_P450_sf"/>
</dbReference>
<keyword evidence="5 7" id="KW-0408">Iron</keyword>
<dbReference type="RefSeq" id="WP_133853454.1">
    <property type="nucleotide sequence ID" value="NZ_SNXZ01000008.1"/>
</dbReference>
<comment type="caution">
    <text evidence="9">The sequence shown here is derived from an EMBL/GenBank/DDBJ whole genome shotgun (WGS) entry which is preliminary data.</text>
</comment>
<dbReference type="GO" id="GO:0016705">
    <property type="term" value="F:oxidoreductase activity, acting on paired donors, with incorporation or reduction of molecular oxygen"/>
    <property type="evidence" value="ECO:0007669"/>
    <property type="project" value="InterPro"/>
</dbReference>
<dbReference type="Pfam" id="PF00067">
    <property type="entry name" value="p450"/>
    <property type="match status" value="1"/>
</dbReference>
<protein>
    <submittedName>
        <fullName evidence="9">Cytochrome P450</fullName>
    </submittedName>
</protein>
<evidence type="ECO:0000313" key="10">
    <source>
        <dbReference type="Proteomes" id="UP000295444"/>
    </source>
</evidence>
<name>A0A4R6RXR4_LABRH</name>
<dbReference type="EMBL" id="SNXZ01000008">
    <property type="protein sequence ID" value="TDP91871.1"/>
    <property type="molecule type" value="Genomic_DNA"/>
</dbReference>
<feature type="region of interest" description="Disordered" evidence="8">
    <location>
        <begin position="1"/>
        <end position="22"/>
    </location>
</feature>
<dbReference type="AlphaFoldDB" id="A0A4R6RXR4"/>
<keyword evidence="4 7" id="KW-0560">Oxidoreductase</keyword>
<keyword evidence="6 7" id="KW-0503">Monooxygenase</keyword>
<keyword evidence="3 7" id="KW-0479">Metal-binding</keyword>
<accession>A0A4R6RXR4</accession>
<dbReference type="Proteomes" id="UP000295444">
    <property type="component" value="Unassembled WGS sequence"/>
</dbReference>
<dbReference type="Gene3D" id="1.10.630.10">
    <property type="entry name" value="Cytochrome P450"/>
    <property type="match status" value="1"/>
</dbReference>
<evidence type="ECO:0000256" key="2">
    <source>
        <dbReference type="ARBA" id="ARBA00022617"/>
    </source>
</evidence>
<dbReference type="SUPFAM" id="SSF48264">
    <property type="entry name" value="Cytochrome P450"/>
    <property type="match status" value="1"/>
</dbReference>
<evidence type="ECO:0000256" key="6">
    <source>
        <dbReference type="ARBA" id="ARBA00023033"/>
    </source>
</evidence>
<dbReference type="PRINTS" id="PR00385">
    <property type="entry name" value="P450"/>
</dbReference>
<organism evidence="9 10">
    <name type="scientific">Labedaea rhizosphaerae</name>
    <dbReference type="NCBI Taxonomy" id="598644"/>
    <lineage>
        <taxon>Bacteria</taxon>
        <taxon>Bacillati</taxon>
        <taxon>Actinomycetota</taxon>
        <taxon>Actinomycetes</taxon>
        <taxon>Pseudonocardiales</taxon>
        <taxon>Pseudonocardiaceae</taxon>
        <taxon>Labedaea</taxon>
    </lineage>
</organism>
<evidence type="ECO:0000256" key="5">
    <source>
        <dbReference type="ARBA" id="ARBA00023004"/>
    </source>
</evidence>
<dbReference type="GO" id="GO:0004497">
    <property type="term" value="F:monooxygenase activity"/>
    <property type="evidence" value="ECO:0007669"/>
    <property type="project" value="UniProtKB-KW"/>
</dbReference>
<dbReference type="CDD" id="cd11030">
    <property type="entry name" value="CYP105-like"/>
    <property type="match status" value="1"/>
</dbReference>
<keyword evidence="10" id="KW-1185">Reference proteome</keyword>
<evidence type="ECO:0000313" key="9">
    <source>
        <dbReference type="EMBL" id="TDP91871.1"/>
    </source>
</evidence>
<gene>
    <name evidence="9" type="ORF">EV186_10881</name>
</gene>
<dbReference type="GO" id="GO:0020037">
    <property type="term" value="F:heme binding"/>
    <property type="evidence" value="ECO:0007669"/>
    <property type="project" value="InterPro"/>
</dbReference>